<evidence type="ECO:0000313" key="3">
    <source>
        <dbReference type="Proteomes" id="UP001177935"/>
    </source>
</evidence>
<dbReference type="Proteomes" id="UP001177935">
    <property type="component" value="Unassembled WGS sequence"/>
</dbReference>
<evidence type="ECO:0000313" key="2">
    <source>
        <dbReference type="EMBL" id="MDP2503791.1"/>
    </source>
</evidence>
<dbReference type="RefSeq" id="WP_305373684.1">
    <property type="nucleotide sequence ID" value="NZ_JAUYVL010000025.1"/>
</dbReference>
<evidence type="ECO:0000256" key="1">
    <source>
        <dbReference type="SAM" id="Coils"/>
    </source>
</evidence>
<keyword evidence="1" id="KW-0175">Coiled coil</keyword>
<comment type="caution">
    <text evidence="2">The sequence shown here is derived from an EMBL/GenBank/DDBJ whole genome shotgun (WGS) entry which is preliminary data.</text>
</comment>
<reference evidence="2" key="1">
    <citation type="submission" date="2023-07" db="EMBL/GenBank/DDBJ databases">
        <title>Genome content predicts the carbon catabolic preferences of heterotrophic bacteria.</title>
        <authorList>
            <person name="Gralka M."/>
        </authorList>
    </citation>
    <scope>NUCLEOTIDE SEQUENCE</scope>
    <source>
        <strain evidence="2">6E02</strain>
    </source>
</reference>
<gene>
    <name evidence="2" type="ORF">Q8W42_24130</name>
</gene>
<name>A0AB35N4Z2_VIBSP</name>
<sequence length="105" mass="11675">MSKPLGEMETIKDALREFERSLKAIERDSKEALALAIFINGCFDSKSFSSNKYNALTNYPQAKQTAEKLSNLCSNNMASFHKAIQSAHTILLTSDIIDPNFILSS</sequence>
<accession>A0AB35N4Z2</accession>
<feature type="coiled-coil region" evidence="1">
    <location>
        <begin position="8"/>
        <end position="35"/>
    </location>
</feature>
<proteinExistence type="predicted"/>
<protein>
    <submittedName>
        <fullName evidence="2">Uncharacterized protein</fullName>
    </submittedName>
</protein>
<organism evidence="2 3">
    <name type="scientific">Vibrio splendidus</name>
    <dbReference type="NCBI Taxonomy" id="29497"/>
    <lineage>
        <taxon>Bacteria</taxon>
        <taxon>Pseudomonadati</taxon>
        <taxon>Pseudomonadota</taxon>
        <taxon>Gammaproteobacteria</taxon>
        <taxon>Vibrionales</taxon>
        <taxon>Vibrionaceae</taxon>
        <taxon>Vibrio</taxon>
    </lineage>
</organism>
<dbReference type="EMBL" id="JAUYVL010000025">
    <property type="protein sequence ID" value="MDP2503791.1"/>
    <property type="molecule type" value="Genomic_DNA"/>
</dbReference>
<dbReference type="AlphaFoldDB" id="A0AB35N4Z2"/>